<evidence type="ECO:0000256" key="1">
    <source>
        <dbReference type="ARBA" id="ARBA00006479"/>
    </source>
</evidence>
<organism evidence="2 3">
    <name type="scientific">Xylocopilactobacillus apicola</name>
    <dbReference type="NCBI Taxonomy" id="2932184"/>
    <lineage>
        <taxon>Bacteria</taxon>
        <taxon>Bacillati</taxon>
        <taxon>Bacillota</taxon>
        <taxon>Bacilli</taxon>
        <taxon>Lactobacillales</taxon>
        <taxon>Lactobacillaceae</taxon>
        <taxon>Xylocopilactobacillus</taxon>
    </lineage>
</organism>
<gene>
    <name evidence="2" type="ORF">XA3_00150</name>
</gene>
<name>A0AAU9DP66_9LACO</name>
<protein>
    <recommendedName>
        <fullName evidence="4">ROK family protein</fullName>
    </recommendedName>
</protein>
<dbReference type="PANTHER" id="PTHR18964">
    <property type="entry name" value="ROK (REPRESSOR, ORF, KINASE) FAMILY"/>
    <property type="match status" value="1"/>
</dbReference>
<dbReference type="KEGG" id="xap:XA3_00150"/>
<keyword evidence="3" id="KW-1185">Reference proteome</keyword>
<dbReference type="EMBL" id="AP026802">
    <property type="protein sequence ID" value="BDR57574.1"/>
    <property type="molecule type" value="Genomic_DNA"/>
</dbReference>
<dbReference type="SUPFAM" id="SSF53067">
    <property type="entry name" value="Actin-like ATPase domain"/>
    <property type="match status" value="1"/>
</dbReference>
<dbReference type="InterPro" id="IPR000600">
    <property type="entry name" value="ROK"/>
</dbReference>
<dbReference type="Pfam" id="PF00480">
    <property type="entry name" value="ROK"/>
    <property type="match status" value="1"/>
</dbReference>
<proteinExistence type="inferred from homology"/>
<dbReference type="Proteomes" id="UP001321861">
    <property type="component" value="Chromosome"/>
</dbReference>
<evidence type="ECO:0000313" key="3">
    <source>
        <dbReference type="Proteomes" id="UP001321861"/>
    </source>
</evidence>
<dbReference type="Gene3D" id="3.30.420.40">
    <property type="match status" value="1"/>
</dbReference>
<sequence>MLIDGQSLSLVGTVVHLAERYNKIKNTNLSGQEVLELAKQGDEVSSSEAKLMFQSLAKAIYNLQYSFDPEKFIIGGGVSKNPYFLEQLRKSIQELVKEVEFAPIVPEIVAAKFHNDANLIGAANSFEQLKKVKSV</sequence>
<comment type="similarity">
    <text evidence="1">Belongs to the ROK (NagC/XylR) family.</text>
</comment>
<accession>A0AAU9DP66</accession>
<evidence type="ECO:0000313" key="2">
    <source>
        <dbReference type="EMBL" id="BDR57574.1"/>
    </source>
</evidence>
<reference evidence="2 3" key="1">
    <citation type="journal article" date="2023" name="Microbiol. Spectr.">
        <title>Symbiosis of Carpenter Bees with Uncharacterized Lactic Acid Bacteria Showing NAD Auxotrophy.</title>
        <authorList>
            <person name="Kawasaki S."/>
            <person name="Ozawa K."/>
            <person name="Mori T."/>
            <person name="Yamamoto A."/>
            <person name="Ito M."/>
            <person name="Ohkuma M."/>
            <person name="Sakamoto M."/>
            <person name="Matsutani M."/>
        </authorList>
    </citation>
    <scope>NUCLEOTIDE SEQUENCE [LARGE SCALE GENOMIC DNA]</scope>
    <source>
        <strain evidence="2 3">XA3</strain>
    </source>
</reference>
<dbReference type="InterPro" id="IPR043129">
    <property type="entry name" value="ATPase_NBD"/>
</dbReference>
<dbReference type="PANTHER" id="PTHR18964:SF170">
    <property type="entry name" value="SUGAR KINASE"/>
    <property type="match status" value="1"/>
</dbReference>
<evidence type="ECO:0008006" key="4">
    <source>
        <dbReference type="Google" id="ProtNLM"/>
    </source>
</evidence>
<dbReference type="AlphaFoldDB" id="A0AAU9DP66"/>